<protein>
    <submittedName>
        <fullName evidence="1">Uncharacterized protein</fullName>
    </submittedName>
</protein>
<dbReference type="Proteomes" id="UP001595075">
    <property type="component" value="Unassembled WGS sequence"/>
</dbReference>
<accession>A0ABR4CXF9</accession>
<organism evidence="1 2">
    <name type="scientific">Oculimacula yallundae</name>
    <dbReference type="NCBI Taxonomy" id="86028"/>
    <lineage>
        <taxon>Eukaryota</taxon>
        <taxon>Fungi</taxon>
        <taxon>Dikarya</taxon>
        <taxon>Ascomycota</taxon>
        <taxon>Pezizomycotina</taxon>
        <taxon>Leotiomycetes</taxon>
        <taxon>Helotiales</taxon>
        <taxon>Ploettnerulaceae</taxon>
        <taxon>Oculimacula</taxon>
    </lineage>
</organism>
<proteinExistence type="predicted"/>
<reference evidence="1 2" key="1">
    <citation type="journal article" date="2024" name="Commun. Biol.">
        <title>Comparative genomic analysis of thermophilic fungi reveals convergent evolutionary adaptations and gene losses.</title>
        <authorList>
            <person name="Steindorff A.S."/>
            <person name="Aguilar-Pontes M.V."/>
            <person name="Robinson A.J."/>
            <person name="Andreopoulos B."/>
            <person name="LaButti K."/>
            <person name="Kuo A."/>
            <person name="Mondo S."/>
            <person name="Riley R."/>
            <person name="Otillar R."/>
            <person name="Haridas S."/>
            <person name="Lipzen A."/>
            <person name="Grimwood J."/>
            <person name="Schmutz J."/>
            <person name="Clum A."/>
            <person name="Reid I.D."/>
            <person name="Moisan M.C."/>
            <person name="Butler G."/>
            <person name="Nguyen T.T.M."/>
            <person name="Dewar K."/>
            <person name="Conant G."/>
            <person name="Drula E."/>
            <person name="Henrissat B."/>
            <person name="Hansel C."/>
            <person name="Singer S."/>
            <person name="Hutchinson M.I."/>
            <person name="de Vries R.P."/>
            <person name="Natvig D.O."/>
            <person name="Powell A.J."/>
            <person name="Tsang A."/>
            <person name="Grigoriev I.V."/>
        </authorList>
    </citation>
    <scope>NUCLEOTIDE SEQUENCE [LARGE SCALE GENOMIC DNA]</scope>
    <source>
        <strain evidence="1 2">CBS 494.80</strain>
    </source>
</reference>
<evidence type="ECO:0000313" key="1">
    <source>
        <dbReference type="EMBL" id="KAL2074547.1"/>
    </source>
</evidence>
<evidence type="ECO:0000313" key="2">
    <source>
        <dbReference type="Proteomes" id="UP001595075"/>
    </source>
</evidence>
<gene>
    <name evidence="1" type="ORF">VTL71DRAFT_8325</name>
</gene>
<sequence>MKSFESWGSVCHASRAAQCGVSGVWNSAAPRPYQGCLATEKIMLLVRVKEERRRWIVEGWGKKGNDLTIGSHWYSSSQRARAGSWFGVCLGVFVASRVQSSQSTGGLEWDDARRVAFQDSSCLEYTFSTFKRFSKLIYLYNKMAKASILTTSAYEFLSGGKIGPFSPDRERGFSLSRFGMAGF</sequence>
<name>A0ABR4CXF9_9HELO</name>
<dbReference type="EMBL" id="JAZHXI010000002">
    <property type="protein sequence ID" value="KAL2074547.1"/>
    <property type="molecule type" value="Genomic_DNA"/>
</dbReference>
<keyword evidence="2" id="KW-1185">Reference proteome</keyword>
<comment type="caution">
    <text evidence="1">The sequence shown here is derived from an EMBL/GenBank/DDBJ whole genome shotgun (WGS) entry which is preliminary data.</text>
</comment>